<gene>
    <name evidence="1" type="ORF">METZ01_LOCUS354887</name>
</gene>
<proteinExistence type="predicted"/>
<reference evidence="1" key="1">
    <citation type="submission" date="2018-05" db="EMBL/GenBank/DDBJ databases">
        <authorList>
            <person name="Lanie J.A."/>
            <person name="Ng W.-L."/>
            <person name="Kazmierczak K.M."/>
            <person name="Andrzejewski T.M."/>
            <person name="Davidsen T.M."/>
            <person name="Wayne K.J."/>
            <person name="Tettelin H."/>
            <person name="Glass J.I."/>
            <person name="Rusch D."/>
            <person name="Podicherti R."/>
            <person name="Tsui H.-C.T."/>
            <person name="Winkler M.E."/>
        </authorList>
    </citation>
    <scope>NUCLEOTIDE SEQUENCE</scope>
</reference>
<dbReference type="EMBL" id="UINC01124699">
    <property type="protein sequence ID" value="SVD02033.1"/>
    <property type="molecule type" value="Genomic_DNA"/>
</dbReference>
<protein>
    <recommendedName>
        <fullName evidence="2">N-acetyltransferase domain-containing protein</fullName>
    </recommendedName>
</protein>
<dbReference type="AlphaFoldDB" id="A0A382RWL1"/>
<name>A0A382RWL1_9ZZZZ</name>
<organism evidence="1">
    <name type="scientific">marine metagenome</name>
    <dbReference type="NCBI Taxonomy" id="408172"/>
    <lineage>
        <taxon>unclassified sequences</taxon>
        <taxon>metagenomes</taxon>
        <taxon>ecological metagenomes</taxon>
    </lineage>
</organism>
<feature type="non-terminal residue" evidence="1">
    <location>
        <position position="1"/>
    </location>
</feature>
<evidence type="ECO:0000313" key="1">
    <source>
        <dbReference type="EMBL" id="SVD02033.1"/>
    </source>
</evidence>
<evidence type="ECO:0008006" key="2">
    <source>
        <dbReference type="Google" id="ProtNLM"/>
    </source>
</evidence>
<accession>A0A382RWL1</accession>
<sequence length="28" mass="3489">LYEYLGYIETDRRTEKGYRSVYMRKNLA</sequence>